<proteinExistence type="predicted"/>
<feature type="transmembrane region" description="Helical" evidence="1">
    <location>
        <begin position="80"/>
        <end position="99"/>
    </location>
</feature>
<dbReference type="EMBL" id="CP014859">
    <property type="protein sequence ID" value="AOS65298.1"/>
    <property type="molecule type" value="Genomic_DNA"/>
</dbReference>
<feature type="transmembrane region" description="Helical" evidence="1">
    <location>
        <begin position="12"/>
        <end position="38"/>
    </location>
</feature>
<keyword evidence="1" id="KW-1133">Transmembrane helix</keyword>
<keyword evidence="3" id="KW-1185">Reference proteome</keyword>
<evidence type="ECO:0000313" key="2">
    <source>
        <dbReference type="EMBL" id="AOS65298.1"/>
    </source>
</evidence>
<dbReference type="AlphaFoldDB" id="A0AAC9HTQ0"/>
<dbReference type="KEGG" id="ahm:TL08_22580"/>
<keyword evidence="1" id="KW-0472">Membrane</keyword>
<protein>
    <submittedName>
        <fullName evidence="2">Uncharacterized protein</fullName>
    </submittedName>
</protein>
<feature type="transmembrane region" description="Helical" evidence="1">
    <location>
        <begin position="219"/>
        <end position="241"/>
    </location>
</feature>
<dbReference type="RefSeq" id="WP_157421250.1">
    <property type="nucleotide sequence ID" value="NZ_CP014859.1"/>
</dbReference>
<evidence type="ECO:0000256" key="1">
    <source>
        <dbReference type="SAM" id="Phobius"/>
    </source>
</evidence>
<gene>
    <name evidence="2" type="ORF">TL08_22580</name>
</gene>
<reference evidence="3" key="1">
    <citation type="submission" date="2016-03" db="EMBL/GenBank/DDBJ databases">
        <title>Complete genome sequence of the type strain Actinoalloteichus hymeniacidonis DSM 45092.</title>
        <authorList>
            <person name="Schaffert L."/>
            <person name="Albersmeier A."/>
            <person name="Winkler A."/>
            <person name="Kalinowski J."/>
            <person name="Zotchev S."/>
            <person name="Ruckert C."/>
        </authorList>
    </citation>
    <scope>NUCLEOTIDE SEQUENCE [LARGE SCALE GENOMIC DNA]</scope>
    <source>
        <strain evidence="3">HPA177(T) (DSM 45092(T))</strain>
    </source>
</reference>
<evidence type="ECO:0000313" key="3">
    <source>
        <dbReference type="Proteomes" id="UP000095210"/>
    </source>
</evidence>
<feature type="transmembrane region" description="Helical" evidence="1">
    <location>
        <begin position="120"/>
        <end position="139"/>
    </location>
</feature>
<accession>A0AAC9HTQ0</accession>
<dbReference type="Proteomes" id="UP000095210">
    <property type="component" value="Chromosome"/>
</dbReference>
<organism evidence="2 3">
    <name type="scientific">Actinoalloteichus hymeniacidonis</name>
    <dbReference type="NCBI Taxonomy" id="340345"/>
    <lineage>
        <taxon>Bacteria</taxon>
        <taxon>Bacillati</taxon>
        <taxon>Actinomycetota</taxon>
        <taxon>Actinomycetes</taxon>
        <taxon>Pseudonocardiales</taxon>
        <taxon>Pseudonocardiaceae</taxon>
        <taxon>Actinoalloteichus</taxon>
    </lineage>
</organism>
<feature type="transmembrane region" description="Helical" evidence="1">
    <location>
        <begin position="170"/>
        <end position="188"/>
    </location>
</feature>
<feature type="transmembrane region" description="Helical" evidence="1">
    <location>
        <begin position="195"/>
        <end position="213"/>
    </location>
</feature>
<name>A0AAC9HTQ0_9PSEU</name>
<sequence length="246" mass="25523">MSWLTWRAHRGTLLIGTAFLVGLGMMYGGLAAVLRILYPDGDIGVCALVPAHDAPSQCSGSGFAQLVNSTAADVFSASELLGPIIPLVIGSFLAASITAQEFRSGTARWAITQGISRDRWLVGLVSTVLAFAAAGLVVFETGYLLWRSVLGLDVAGPIGPMTFGLGPVEMGAKVLLAIGIGLLMGTAVRSPAPAVALSSTAWIAAMTLIEQLGPYRSVFIVQIGVLTALSVLVFLGVRGLVARRTV</sequence>
<keyword evidence="1" id="KW-0812">Transmembrane</keyword>